<evidence type="ECO:0000256" key="4">
    <source>
        <dbReference type="ARBA" id="ARBA00023125"/>
    </source>
</evidence>
<dbReference type="Proteomes" id="UP000887575">
    <property type="component" value="Unassembled WGS sequence"/>
</dbReference>
<evidence type="ECO:0000256" key="1">
    <source>
        <dbReference type="ARBA" id="ARBA00004123"/>
    </source>
</evidence>
<reference evidence="12" key="1">
    <citation type="submission" date="2024-02" db="UniProtKB">
        <authorList>
            <consortium name="WormBaseParasite"/>
        </authorList>
    </citation>
    <scope>IDENTIFICATION</scope>
</reference>
<dbReference type="AlphaFoldDB" id="A0AAF3EMA0"/>
<dbReference type="InterPro" id="IPR009057">
    <property type="entry name" value="Homeodomain-like_sf"/>
</dbReference>
<dbReference type="GO" id="GO:0045944">
    <property type="term" value="P:positive regulation of transcription by RNA polymerase II"/>
    <property type="evidence" value="ECO:0007669"/>
    <property type="project" value="UniProtKB-ARBA"/>
</dbReference>
<feature type="compositionally biased region" description="Low complexity" evidence="9">
    <location>
        <begin position="206"/>
        <end position="218"/>
    </location>
</feature>
<proteinExistence type="predicted"/>
<keyword evidence="2" id="KW-0217">Developmental protein</keyword>
<dbReference type="SMART" id="SM00389">
    <property type="entry name" value="HOX"/>
    <property type="match status" value="1"/>
</dbReference>
<comment type="subcellular location">
    <subcellularLocation>
        <location evidence="1 7 8">Nucleus</location>
    </subcellularLocation>
</comment>
<evidence type="ECO:0000259" key="10">
    <source>
        <dbReference type="PROSITE" id="PS50071"/>
    </source>
</evidence>
<protein>
    <recommendedName>
        <fullName evidence="10">Homeobox domain-containing protein</fullName>
    </recommendedName>
</protein>
<keyword evidence="6 7" id="KW-0539">Nucleus</keyword>
<dbReference type="GO" id="GO:0005634">
    <property type="term" value="C:nucleus"/>
    <property type="evidence" value="ECO:0007669"/>
    <property type="project" value="UniProtKB-SubCell"/>
</dbReference>
<dbReference type="PROSITE" id="PS50071">
    <property type="entry name" value="HOMEOBOX_2"/>
    <property type="match status" value="1"/>
</dbReference>
<sequence>MMLSIPESLPISDSLLLPLEAMSYIPTASSTAAANMANMSNMATYFSRNASYGTPLGGLPTVPSHPFVHGMPYLGSGLGDCQTASLAWGSQPPPRKQRRERTTFTRSQLEILESYFSKTRYPDIFMREDMALKIQLPESRVQVWFKNRRAKARQQKKAQQQAAAAAAQATGGSTGTNGSTGGSSEGGSTSASAEPVEVKTEEAEATLSEHSTTTSPSTEAIETKPIVATSLHNQAYLTAASAGYSFSTTGLASYPAYYPTTTTGFEYLQYAQNGAGTTGYTTDPWMFTQGGKMH</sequence>
<keyword evidence="11" id="KW-1185">Reference proteome</keyword>
<dbReference type="PANTHER" id="PTHR45793">
    <property type="entry name" value="HOMEOBOX PROTEIN"/>
    <property type="match status" value="1"/>
</dbReference>
<dbReference type="Pfam" id="PF00046">
    <property type="entry name" value="Homeodomain"/>
    <property type="match status" value="1"/>
</dbReference>
<dbReference type="GO" id="GO:0000981">
    <property type="term" value="F:DNA-binding transcription factor activity, RNA polymerase II-specific"/>
    <property type="evidence" value="ECO:0007669"/>
    <property type="project" value="InterPro"/>
</dbReference>
<evidence type="ECO:0000256" key="2">
    <source>
        <dbReference type="ARBA" id="ARBA00022473"/>
    </source>
</evidence>
<feature type="compositionally biased region" description="Gly residues" evidence="9">
    <location>
        <begin position="172"/>
        <end position="185"/>
    </location>
</feature>
<feature type="compositionally biased region" description="Low complexity" evidence="9">
    <location>
        <begin position="157"/>
        <end position="171"/>
    </location>
</feature>
<keyword evidence="4 7" id="KW-0238">DNA-binding</keyword>
<dbReference type="FunFam" id="1.10.10.60:FF:000068">
    <property type="entry name" value="Orthodenticle homeobox 1"/>
    <property type="match status" value="1"/>
</dbReference>
<organism evidence="11 12">
    <name type="scientific">Mesorhabditis belari</name>
    <dbReference type="NCBI Taxonomy" id="2138241"/>
    <lineage>
        <taxon>Eukaryota</taxon>
        <taxon>Metazoa</taxon>
        <taxon>Ecdysozoa</taxon>
        <taxon>Nematoda</taxon>
        <taxon>Chromadorea</taxon>
        <taxon>Rhabditida</taxon>
        <taxon>Rhabditina</taxon>
        <taxon>Rhabditomorpha</taxon>
        <taxon>Rhabditoidea</taxon>
        <taxon>Rhabditidae</taxon>
        <taxon>Mesorhabditinae</taxon>
        <taxon>Mesorhabditis</taxon>
    </lineage>
</organism>
<evidence type="ECO:0000256" key="9">
    <source>
        <dbReference type="SAM" id="MobiDB-lite"/>
    </source>
</evidence>
<accession>A0AAF3EMA0</accession>
<feature type="region of interest" description="Disordered" evidence="9">
    <location>
        <begin position="84"/>
        <end position="104"/>
    </location>
</feature>
<evidence type="ECO:0000256" key="3">
    <source>
        <dbReference type="ARBA" id="ARBA00022902"/>
    </source>
</evidence>
<dbReference type="CDD" id="cd00086">
    <property type="entry name" value="homeodomain"/>
    <property type="match status" value="1"/>
</dbReference>
<dbReference type="SUPFAM" id="SSF46689">
    <property type="entry name" value="Homeodomain-like"/>
    <property type="match status" value="1"/>
</dbReference>
<feature type="DNA-binding region" description="Homeobox" evidence="7">
    <location>
        <begin position="97"/>
        <end position="156"/>
    </location>
</feature>
<dbReference type="PANTHER" id="PTHR45793:SF5">
    <property type="entry name" value="HOMEOTIC PROTEIN OCELLILESS"/>
    <property type="match status" value="1"/>
</dbReference>
<feature type="region of interest" description="Disordered" evidence="9">
    <location>
        <begin position="152"/>
        <end position="221"/>
    </location>
</feature>
<dbReference type="WBParaSite" id="MBELARI_LOCUS15171.1">
    <property type="protein sequence ID" value="MBELARI_LOCUS15171.1"/>
    <property type="gene ID" value="MBELARI_LOCUS15171"/>
</dbReference>
<evidence type="ECO:0000313" key="11">
    <source>
        <dbReference type="Proteomes" id="UP000887575"/>
    </source>
</evidence>
<dbReference type="InterPro" id="IPR017970">
    <property type="entry name" value="Homeobox_CS"/>
</dbReference>
<evidence type="ECO:0000256" key="7">
    <source>
        <dbReference type="PROSITE-ProRule" id="PRU00108"/>
    </source>
</evidence>
<evidence type="ECO:0000256" key="8">
    <source>
        <dbReference type="RuleBase" id="RU000682"/>
    </source>
</evidence>
<dbReference type="PROSITE" id="PS00027">
    <property type="entry name" value="HOMEOBOX_1"/>
    <property type="match status" value="1"/>
</dbReference>
<evidence type="ECO:0000256" key="5">
    <source>
        <dbReference type="ARBA" id="ARBA00023155"/>
    </source>
</evidence>
<name>A0AAF3EMA0_9BILA</name>
<feature type="domain" description="Homeobox" evidence="10">
    <location>
        <begin position="95"/>
        <end position="155"/>
    </location>
</feature>
<evidence type="ECO:0000256" key="6">
    <source>
        <dbReference type="ARBA" id="ARBA00023242"/>
    </source>
</evidence>
<dbReference type="GO" id="GO:0000978">
    <property type="term" value="F:RNA polymerase II cis-regulatory region sequence-specific DNA binding"/>
    <property type="evidence" value="ECO:0007669"/>
    <property type="project" value="TreeGrafter"/>
</dbReference>
<dbReference type="InterPro" id="IPR001356">
    <property type="entry name" value="HD"/>
</dbReference>
<evidence type="ECO:0000313" key="12">
    <source>
        <dbReference type="WBParaSite" id="MBELARI_LOCUS15171.1"/>
    </source>
</evidence>
<dbReference type="Gene3D" id="1.10.10.60">
    <property type="entry name" value="Homeodomain-like"/>
    <property type="match status" value="1"/>
</dbReference>
<keyword evidence="3" id="KW-0524">Neurogenesis</keyword>
<keyword evidence="5 7" id="KW-0371">Homeobox</keyword>
<dbReference type="GO" id="GO:0007399">
    <property type="term" value="P:nervous system development"/>
    <property type="evidence" value="ECO:0007669"/>
    <property type="project" value="UniProtKB-KW"/>
</dbReference>